<keyword evidence="1" id="KW-0472">Membrane</keyword>
<reference evidence="2" key="1">
    <citation type="submission" date="2021-02" db="EMBL/GenBank/DDBJ databases">
        <title>Thiocyanate and organic carbon inputs drive convergent selection for specific autotrophic Afipia and Thiobacillus strains within complex microbiomes.</title>
        <authorList>
            <person name="Huddy R.J."/>
            <person name="Sachdeva R."/>
            <person name="Kadzinga F."/>
            <person name="Kantor R.S."/>
            <person name="Harrison S.T.L."/>
            <person name="Banfield J.F."/>
        </authorList>
    </citation>
    <scope>NUCLEOTIDE SEQUENCE</scope>
    <source>
        <strain evidence="2">SCN18_10_11_15_R4_P_38_20</strain>
    </source>
</reference>
<comment type="caution">
    <text evidence="2">The sequence shown here is derived from an EMBL/GenBank/DDBJ whole genome shotgun (WGS) entry which is preliminary data.</text>
</comment>
<proteinExistence type="predicted"/>
<organism evidence="2 3">
    <name type="scientific">Candidatus Paracaedimonas acanthamoebae</name>
    <dbReference type="NCBI Taxonomy" id="244581"/>
    <lineage>
        <taxon>Bacteria</taxon>
        <taxon>Pseudomonadati</taxon>
        <taxon>Pseudomonadota</taxon>
        <taxon>Alphaproteobacteria</taxon>
        <taxon>Holosporales</taxon>
        <taxon>Caedimonadaceae</taxon>
        <taxon>Candidatus Paracaedimonas</taxon>
    </lineage>
</organism>
<evidence type="ECO:0000256" key="1">
    <source>
        <dbReference type="SAM" id="Phobius"/>
    </source>
</evidence>
<dbReference type="Proteomes" id="UP000664414">
    <property type="component" value="Unassembled WGS sequence"/>
</dbReference>
<evidence type="ECO:0000313" key="2">
    <source>
        <dbReference type="EMBL" id="MBN9412338.1"/>
    </source>
</evidence>
<name>A0A8J7PZD5_9PROT</name>
<protein>
    <submittedName>
        <fullName evidence="2">LPS export ABC transporter periplasmic protein LptC</fullName>
    </submittedName>
</protein>
<keyword evidence="1" id="KW-1133">Transmembrane helix</keyword>
<accession>A0A8J7PZD5</accession>
<dbReference type="Gene3D" id="2.60.450.10">
    <property type="entry name" value="Lipopolysaccharide (LPS) transport protein A like domain"/>
    <property type="match status" value="1"/>
</dbReference>
<keyword evidence="1" id="KW-0812">Transmembrane</keyword>
<dbReference type="Pfam" id="PF06835">
    <property type="entry name" value="LptC"/>
    <property type="match status" value="1"/>
</dbReference>
<gene>
    <name evidence="2" type="primary">lptC</name>
    <name evidence="2" type="ORF">J0H12_00220</name>
</gene>
<feature type="transmembrane region" description="Helical" evidence="1">
    <location>
        <begin position="34"/>
        <end position="53"/>
    </location>
</feature>
<dbReference type="AlphaFoldDB" id="A0A8J7PZD5"/>
<dbReference type="EMBL" id="JAFKGL010000010">
    <property type="protein sequence ID" value="MBN9412338.1"/>
    <property type="molecule type" value="Genomic_DNA"/>
</dbReference>
<dbReference type="InterPro" id="IPR010664">
    <property type="entry name" value="LipoPS_assembly_LptC-rel"/>
</dbReference>
<sequence length="229" mass="25764">MNSIKNKLYASLKGKPLSQELQQQHQRRSEKIIFLRKFSCAVIILMGVTLIAWPQIEKFLNSIESQGDNSFKHLAVQNRIQQPRMHSYDKDRRPFNIDAQSAEQVSSEKIGLEQPFSKHILHNGIEIEINGDQGIFHQNTKFLNYEKNVKLKTSSGYEFTTDSASIDTNGKSIEGSKPIVGKGPSSEIVAQGFKIENEGNKIHFIGKSTLILNASESPDNKKVGLSHEK</sequence>
<evidence type="ECO:0000313" key="3">
    <source>
        <dbReference type="Proteomes" id="UP000664414"/>
    </source>
</evidence>